<keyword evidence="4 9" id="KW-0547">Nucleotide-binding</keyword>
<gene>
    <name evidence="12 14 15" type="ORF">SRAE_1000124000</name>
</gene>
<dbReference type="InterPro" id="IPR011009">
    <property type="entry name" value="Kinase-like_dom_sf"/>
</dbReference>
<evidence type="ECO:0000256" key="2">
    <source>
        <dbReference type="ARBA" id="ARBA00022527"/>
    </source>
</evidence>
<evidence type="ECO:0000313" key="12">
    <source>
        <dbReference type="EMBL" id="CEF62974.1"/>
    </source>
</evidence>
<evidence type="ECO:0000256" key="7">
    <source>
        <dbReference type="ARBA" id="ARBA00047899"/>
    </source>
</evidence>
<dbReference type="WormBase" id="SRAE_1000124000">
    <property type="protein sequence ID" value="SRP06468"/>
    <property type="gene ID" value="WBGene00257844"/>
</dbReference>
<dbReference type="PROSITE" id="PS50011">
    <property type="entry name" value="PROTEIN_KINASE_DOM"/>
    <property type="match status" value="1"/>
</dbReference>
<dbReference type="OrthoDB" id="539158at2759"/>
<dbReference type="PANTHER" id="PTHR43895:SF32">
    <property type="entry name" value="SERINE_THREONINE-PROTEIN KINASE CHK1"/>
    <property type="match status" value="1"/>
</dbReference>
<dbReference type="WBParaSite" id="SRAE_1000124000.1">
    <property type="protein sequence ID" value="SRAE_1000124000.1"/>
    <property type="gene ID" value="WBGene00257844"/>
</dbReference>
<dbReference type="AlphaFoldDB" id="A0A090L628"/>
<dbReference type="PANTHER" id="PTHR43895">
    <property type="entry name" value="CALCIUM/CALMODULIN-DEPENDENT PROTEIN KINASE KINASE-RELATED"/>
    <property type="match status" value="1"/>
</dbReference>
<evidence type="ECO:0000256" key="9">
    <source>
        <dbReference type="PROSITE-ProRule" id="PRU10141"/>
    </source>
</evidence>
<evidence type="ECO:0000256" key="6">
    <source>
        <dbReference type="ARBA" id="ARBA00022840"/>
    </source>
</evidence>
<dbReference type="Gene3D" id="1.10.510.10">
    <property type="entry name" value="Transferase(Phosphotransferase) domain 1"/>
    <property type="match status" value="1"/>
</dbReference>
<sequence length="471" mass="53973">MLCQRKRRKLDTDILDDTSGTNMQPLNALDVQNLKICSELGCGSYATVKLIFNENKREFYACKFFNIANRTVFENEYKIMERLRGHPNIINVLEYASQGDLFDKIKPDVGMPLLEAWKLFINLMNGIAFIHHRGIAHRDIKPENLLVCCNNVLKIADFGFSTYFTINGVERQLTNTVGSPAYMPLEVYHPPYRAEPSDIWQCGVVLFAMLTGKLPWRKACTSNPDFAEYVMGKRFKNDICTSNLSLDALSLISEMLCINPGKRATLRDIAEHRFIKNNPQESNNFSRAFKSLHNSYNENTSKITSFTQPVQVNSNKTNDENFSVATQFAENNNIISKAGYTISQPCKNDLEIHDGDISNLGEFEDLWKESLLQGSRFFVSVPKKDFVKAVISYFESKNYTSTNSGFCGLKFTSRLKEDGLIFLMRAFGVIKRKTVYTYVHFRRLGGSGFDFITMFHELKKELSFRVYDNIY</sequence>
<dbReference type="STRING" id="34506.A0A090L628"/>
<evidence type="ECO:0000256" key="4">
    <source>
        <dbReference type="ARBA" id="ARBA00022741"/>
    </source>
</evidence>
<dbReference type="Pfam" id="PF00069">
    <property type="entry name" value="Pkinase"/>
    <property type="match status" value="1"/>
</dbReference>
<evidence type="ECO:0000256" key="10">
    <source>
        <dbReference type="RuleBase" id="RU000304"/>
    </source>
</evidence>
<dbReference type="GO" id="GO:0005524">
    <property type="term" value="F:ATP binding"/>
    <property type="evidence" value="ECO:0007669"/>
    <property type="project" value="UniProtKB-UniRule"/>
</dbReference>
<feature type="domain" description="Protein kinase" evidence="11">
    <location>
        <begin position="34"/>
        <end position="275"/>
    </location>
</feature>
<comment type="catalytic activity">
    <reaction evidence="7">
        <text>L-threonyl-[protein] + ATP = O-phospho-L-threonyl-[protein] + ADP + H(+)</text>
        <dbReference type="Rhea" id="RHEA:46608"/>
        <dbReference type="Rhea" id="RHEA-COMP:11060"/>
        <dbReference type="Rhea" id="RHEA-COMP:11605"/>
        <dbReference type="ChEBI" id="CHEBI:15378"/>
        <dbReference type="ChEBI" id="CHEBI:30013"/>
        <dbReference type="ChEBI" id="CHEBI:30616"/>
        <dbReference type="ChEBI" id="CHEBI:61977"/>
        <dbReference type="ChEBI" id="CHEBI:456216"/>
        <dbReference type="EC" id="2.7.11.1"/>
    </reaction>
</comment>
<dbReference type="Proteomes" id="UP000035682">
    <property type="component" value="Unplaced"/>
</dbReference>
<keyword evidence="2 10" id="KW-0723">Serine/threonine-protein kinase</keyword>
<reference evidence="14" key="2">
    <citation type="submission" date="2020-12" db="UniProtKB">
        <authorList>
            <consortium name="WormBaseParasite"/>
        </authorList>
    </citation>
    <scope>IDENTIFICATION</scope>
</reference>
<evidence type="ECO:0000256" key="1">
    <source>
        <dbReference type="ARBA" id="ARBA00012513"/>
    </source>
</evidence>
<comment type="similarity">
    <text evidence="10">Belongs to the protein kinase superfamily.</text>
</comment>
<accession>A0A090L628</accession>
<evidence type="ECO:0000256" key="5">
    <source>
        <dbReference type="ARBA" id="ARBA00022777"/>
    </source>
</evidence>
<dbReference type="PROSITE" id="PS00108">
    <property type="entry name" value="PROTEIN_KINASE_ST"/>
    <property type="match status" value="1"/>
</dbReference>
<evidence type="ECO:0000256" key="3">
    <source>
        <dbReference type="ARBA" id="ARBA00022679"/>
    </source>
</evidence>
<evidence type="ECO:0000313" key="15">
    <source>
        <dbReference type="WormBase" id="SRAE_1000124000"/>
    </source>
</evidence>
<dbReference type="GO" id="GO:0007165">
    <property type="term" value="P:signal transduction"/>
    <property type="evidence" value="ECO:0007669"/>
    <property type="project" value="TreeGrafter"/>
</dbReference>
<dbReference type="PROSITE" id="PS00107">
    <property type="entry name" value="PROTEIN_KINASE_ATP"/>
    <property type="match status" value="1"/>
</dbReference>
<dbReference type="InterPro" id="IPR008271">
    <property type="entry name" value="Ser/Thr_kinase_AS"/>
</dbReference>
<evidence type="ECO:0000256" key="8">
    <source>
        <dbReference type="ARBA" id="ARBA00048679"/>
    </source>
</evidence>
<name>A0A090L628_STRRB</name>
<dbReference type="EMBL" id="LN609528">
    <property type="protein sequence ID" value="CEF62974.1"/>
    <property type="molecule type" value="Genomic_DNA"/>
</dbReference>
<dbReference type="SMART" id="SM00220">
    <property type="entry name" value="S_TKc"/>
    <property type="match status" value="1"/>
</dbReference>
<evidence type="ECO:0000313" key="13">
    <source>
        <dbReference type="Proteomes" id="UP000035682"/>
    </source>
</evidence>
<dbReference type="GO" id="GO:0004674">
    <property type="term" value="F:protein serine/threonine kinase activity"/>
    <property type="evidence" value="ECO:0007669"/>
    <property type="project" value="UniProtKB-KW"/>
</dbReference>
<proteinExistence type="inferred from homology"/>
<keyword evidence="13" id="KW-1185">Reference proteome</keyword>
<dbReference type="SUPFAM" id="SSF56112">
    <property type="entry name" value="Protein kinase-like (PK-like)"/>
    <property type="match status" value="1"/>
</dbReference>
<keyword evidence="3" id="KW-0808">Transferase</keyword>
<feature type="binding site" evidence="9">
    <location>
        <position position="63"/>
    </location>
    <ligand>
        <name>ATP</name>
        <dbReference type="ChEBI" id="CHEBI:30616"/>
    </ligand>
</feature>
<dbReference type="GeneID" id="36375339"/>
<evidence type="ECO:0000313" key="14">
    <source>
        <dbReference type="WBParaSite" id="SRAE_1000124000.1"/>
    </source>
</evidence>
<dbReference type="CTD" id="36375339"/>
<dbReference type="EC" id="2.7.11.1" evidence="1"/>
<keyword evidence="5 12" id="KW-0418">Kinase</keyword>
<keyword evidence="6 9" id="KW-0067">ATP-binding</keyword>
<dbReference type="InterPro" id="IPR017441">
    <property type="entry name" value="Protein_kinase_ATP_BS"/>
</dbReference>
<evidence type="ECO:0000259" key="11">
    <source>
        <dbReference type="PROSITE" id="PS50011"/>
    </source>
</evidence>
<dbReference type="InterPro" id="IPR000719">
    <property type="entry name" value="Prot_kinase_dom"/>
</dbReference>
<organism evidence="12">
    <name type="scientific">Strongyloides ratti</name>
    <name type="common">Parasitic roundworm</name>
    <dbReference type="NCBI Taxonomy" id="34506"/>
    <lineage>
        <taxon>Eukaryota</taxon>
        <taxon>Metazoa</taxon>
        <taxon>Ecdysozoa</taxon>
        <taxon>Nematoda</taxon>
        <taxon>Chromadorea</taxon>
        <taxon>Rhabditida</taxon>
        <taxon>Tylenchina</taxon>
        <taxon>Panagrolaimomorpha</taxon>
        <taxon>Strongyloidoidea</taxon>
        <taxon>Strongyloididae</taxon>
        <taxon>Strongyloides</taxon>
    </lineage>
</organism>
<dbReference type="RefSeq" id="XP_024502176.1">
    <property type="nucleotide sequence ID" value="XM_024648171.1"/>
</dbReference>
<comment type="catalytic activity">
    <reaction evidence="8">
        <text>L-seryl-[protein] + ATP = O-phospho-L-seryl-[protein] + ADP + H(+)</text>
        <dbReference type="Rhea" id="RHEA:17989"/>
        <dbReference type="Rhea" id="RHEA-COMP:9863"/>
        <dbReference type="Rhea" id="RHEA-COMP:11604"/>
        <dbReference type="ChEBI" id="CHEBI:15378"/>
        <dbReference type="ChEBI" id="CHEBI:29999"/>
        <dbReference type="ChEBI" id="CHEBI:30616"/>
        <dbReference type="ChEBI" id="CHEBI:83421"/>
        <dbReference type="ChEBI" id="CHEBI:456216"/>
        <dbReference type="EC" id="2.7.11.1"/>
    </reaction>
</comment>
<protein>
    <recommendedName>
        <fullName evidence="1">non-specific serine/threonine protein kinase</fullName>
        <ecNumber evidence="1">2.7.11.1</ecNumber>
    </recommendedName>
</protein>
<reference evidence="12 13" key="1">
    <citation type="submission" date="2014-09" db="EMBL/GenBank/DDBJ databases">
        <authorList>
            <person name="Martin A.A."/>
        </authorList>
    </citation>
    <scope>NUCLEOTIDE SEQUENCE</scope>
    <source>
        <strain evidence="13">ED321</strain>
        <strain evidence="12">ED321 Heterogonic</strain>
    </source>
</reference>